<dbReference type="EMBL" id="RCSX01000023">
    <property type="protein sequence ID" value="KAF7921235.1"/>
    <property type="molecule type" value="Genomic_DNA"/>
</dbReference>
<evidence type="ECO:0000256" key="1">
    <source>
        <dbReference type="SAM" id="MobiDB-lite"/>
    </source>
</evidence>
<name>A0ABQ7IDU1_9HELO</name>
<comment type="caution">
    <text evidence="2">The sequence shown here is derived from an EMBL/GenBank/DDBJ whole genome shotgun (WGS) entry which is preliminary data.</text>
</comment>
<reference evidence="2 3" key="1">
    <citation type="journal article" date="2020" name="Genome Biol. Evol.">
        <title>Comparative genomics of Sclerotiniaceae.</title>
        <authorList>
            <person name="Valero Jimenez C.A."/>
            <person name="Steentjes M."/>
            <person name="Scholten O.E."/>
            <person name="Van Kan J.A.L."/>
        </authorList>
    </citation>
    <scope>NUCLEOTIDE SEQUENCE [LARGE SCALE GENOMIC DNA]</scope>
    <source>
        <strain evidence="2 3">B1</strain>
    </source>
</reference>
<dbReference type="RefSeq" id="XP_038807365.1">
    <property type="nucleotide sequence ID" value="XM_038956284.1"/>
</dbReference>
<protein>
    <recommendedName>
        <fullName evidence="4">Copper-fist domain-containing protein</fullName>
    </recommendedName>
</protein>
<feature type="compositionally biased region" description="Basic and acidic residues" evidence="1">
    <location>
        <begin position="342"/>
        <end position="354"/>
    </location>
</feature>
<feature type="compositionally biased region" description="Basic and acidic residues" evidence="1">
    <location>
        <begin position="307"/>
        <end position="329"/>
    </location>
</feature>
<sequence>MSLKNRPDEKSLKNWPNENYPGCDVYLPECKTCKLQYWIYLCGCIKFTCPDVPNIRVKGSCWTCHQYMPSDGHPEPTTKPKIESYVESTTCGKEECAETSGLPKCRKCATVIIIYKCAHLKKKSRHSCEGCHPSKSKYRSSQPELQLVPHNENPDGMVCKNYSDHEERRKKRKELISQKTVPVFSNSQSFQPKSHRKLNPDYPTIPDATFKRPTVAIQREPTLPPHHDHQYTYPQERESETKYAHTPVMTSTHESTTSAHGDYGYEGGYPHGQPKPPYFPVPGSAIPQAWEQSPEPLIVEENPQRYADWRNEREREEARFSRAADRISTEDAAPYESTLPRENAHAREHREPARRSSRHGR</sequence>
<keyword evidence="3" id="KW-1185">Reference proteome</keyword>
<evidence type="ECO:0000313" key="2">
    <source>
        <dbReference type="EMBL" id="KAF7921235.1"/>
    </source>
</evidence>
<feature type="region of interest" description="Disordered" evidence="1">
    <location>
        <begin position="301"/>
        <end position="361"/>
    </location>
</feature>
<dbReference type="Proteomes" id="UP000783213">
    <property type="component" value="Unassembled WGS sequence"/>
</dbReference>
<feature type="region of interest" description="Disordered" evidence="1">
    <location>
        <begin position="185"/>
        <end position="208"/>
    </location>
</feature>
<organism evidence="2 3">
    <name type="scientific">Botrytis deweyae</name>
    <dbReference type="NCBI Taxonomy" id="2478750"/>
    <lineage>
        <taxon>Eukaryota</taxon>
        <taxon>Fungi</taxon>
        <taxon>Dikarya</taxon>
        <taxon>Ascomycota</taxon>
        <taxon>Pezizomycotina</taxon>
        <taxon>Leotiomycetes</taxon>
        <taxon>Helotiales</taxon>
        <taxon>Sclerotiniaceae</taxon>
        <taxon>Botrytis</taxon>
    </lineage>
</organism>
<gene>
    <name evidence="2" type="ORF">EAE98_008661</name>
</gene>
<evidence type="ECO:0008006" key="4">
    <source>
        <dbReference type="Google" id="ProtNLM"/>
    </source>
</evidence>
<proteinExistence type="predicted"/>
<dbReference type="GeneID" id="62235434"/>
<accession>A0ABQ7IDU1</accession>
<evidence type="ECO:0000313" key="3">
    <source>
        <dbReference type="Proteomes" id="UP000783213"/>
    </source>
</evidence>